<dbReference type="Pfam" id="PF21181">
    <property type="entry name" value="SsfX3_N"/>
    <property type="match status" value="1"/>
</dbReference>
<dbReference type="Pfam" id="PF14606">
    <property type="entry name" value="Lipase_GDSL_3"/>
    <property type="match status" value="1"/>
</dbReference>
<evidence type="ECO:0000313" key="5">
    <source>
        <dbReference type="Proteomes" id="UP000773462"/>
    </source>
</evidence>
<dbReference type="Proteomes" id="UP000773462">
    <property type="component" value="Unassembled WGS sequence"/>
</dbReference>
<dbReference type="SUPFAM" id="SSF52266">
    <property type="entry name" value="SGNH hydrolase"/>
    <property type="match status" value="1"/>
</dbReference>
<gene>
    <name evidence="4" type="ORF">J2Z70_005394</name>
</gene>
<accession>A0ABS4NYQ9</accession>
<evidence type="ECO:0000313" key="4">
    <source>
        <dbReference type="EMBL" id="MBP2115208.1"/>
    </source>
</evidence>
<keyword evidence="5" id="KW-1185">Reference proteome</keyword>
<dbReference type="InterPro" id="IPR048977">
    <property type="entry name" value="SsfX3-like_N"/>
</dbReference>
<dbReference type="EMBL" id="JAGGLV010000024">
    <property type="protein sequence ID" value="MBP2115208.1"/>
    <property type="molecule type" value="Genomic_DNA"/>
</dbReference>
<organism evidence="4 5">
    <name type="scientific">Paenibacillus silagei</name>
    <dbReference type="NCBI Taxonomy" id="1670801"/>
    <lineage>
        <taxon>Bacteria</taxon>
        <taxon>Bacillati</taxon>
        <taxon>Bacillota</taxon>
        <taxon>Bacilli</taxon>
        <taxon>Bacillales</taxon>
        <taxon>Paenibacillaceae</taxon>
        <taxon>Paenibacillus</taxon>
    </lineage>
</organism>
<sequence length="445" mass="47936">MARGEFRSGGGGAGCGAGAVSGAENVENVKNVNSLKSVESVKSVGSMESVERTESVKSGKSLESGKSVGNGKNVKSVENVESVESLERVKSVGNVKNGKNVRSLPLLEEWFHGAVSLEHRQEGIKPWRIPFRDYDLYPPDGIGGKAEICSGIRLRLSTSSSTFALWFEPLAEDASLDCLADGRLVQTLRLAAQSAEARFTGLPPGVKELEIYLPQNTGMTISGLAIDDDAVAEPLADLRPRWVTYGSSITQCVAASSPSWTWPVIAAGEIGYHLTNLGFSGNCLMEPMAGRLIRDLPADLITLCVGVNIYGAVSSSPRMFKPLLIGLLETIREKHTETPMVVISPIYGTERETEENPLGFTLPLMRREIADTVKLLQARGDRHLHYLDGLEWFGPADGELLTDGLHPGPEGYELLGSRFGGRLAAALRGETLHQQSIQSHSEGLL</sequence>
<protein>
    <recommendedName>
        <fullName evidence="6">GDSL family lipase</fullName>
    </recommendedName>
</protein>
<dbReference type="RefSeq" id="WP_342593063.1">
    <property type="nucleotide sequence ID" value="NZ_JAGGLV010000024.1"/>
</dbReference>
<dbReference type="Gene3D" id="2.60.120.260">
    <property type="entry name" value="Galactose-binding domain-like"/>
    <property type="match status" value="1"/>
</dbReference>
<dbReference type="InterPro" id="IPR036514">
    <property type="entry name" value="SGNH_hydro_sf"/>
</dbReference>
<evidence type="ECO:0008006" key="6">
    <source>
        <dbReference type="Google" id="ProtNLM"/>
    </source>
</evidence>
<evidence type="ECO:0000259" key="2">
    <source>
        <dbReference type="Pfam" id="PF14606"/>
    </source>
</evidence>
<reference evidence="4 5" key="1">
    <citation type="submission" date="2021-03" db="EMBL/GenBank/DDBJ databases">
        <title>Genomic Encyclopedia of Type Strains, Phase IV (KMG-IV): sequencing the most valuable type-strain genomes for metagenomic binning, comparative biology and taxonomic classification.</title>
        <authorList>
            <person name="Goeker M."/>
        </authorList>
    </citation>
    <scope>NUCLEOTIDE SEQUENCE [LARGE SCALE GENOMIC DNA]</scope>
    <source>
        <strain evidence="4 5">DSM 101953</strain>
    </source>
</reference>
<dbReference type="Gene3D" id="3.40.50.1110">
    <property type="entry name" value="SGNH hydrolase"/>
    <property type="match status" value="1"/>
</dbReference>
<feature type="domain" description="SsfX3-like N-terminal" evidence="3">
    <location>
        <begin position="111"/>
        <end position="215"/>
    </location>
</feature>
<comment type="caution">
    <text evidence="4">The sequence shown here is derived from an EMBL/GenBank/DDBJ whole genome shotgun (WGS) entry which is preliminary data.</text>
</comment>
<dbReference type="InterPro" id="IPR013830">
    <property type="entry name" value="SGNH_hydro"/>
</dbReference>
<feature type="domain" description="SGNH hydrolase-type esterase" evidence="2">
    <location>
        <begin position="243"/>
        <end position="408"/>
    </location>
</feature>
<feature type="region of interest" description="Disordered" evidence="1">
    <location>
        <begin position="43"/>
        <end position="73"/>
    </location>
</feature>
<evidence type="ECO:0000259" key="3">
    <source>
        <dbReference type="Pfam" id="PF21181"/>
    </source>
</evidence>
<name>A0ABS4NYQ9_9BACL</name>
<proteinExistence type="predicted"/>
<evidence type="ECO:0000256" key="1">
    <source>
        <dbReference type="SAM" id="MobiDB-lite"/>
    </source>
</evidence>